<keyword evidence="1" id="KW-1133">Transmembrane helix</keyword>
<organism evidence="3 4">
    <name type="scientific">Gemmata massiliana</name>
    <dbReference type="NCBI Taxonomy" id="1210884"/>
    <lineage>
        <taxon>Bacteria</taxon>
        <taxon>Pseudomonadati</taxon>
        <taxon>Planctomycetota</taxon>
        <taxon>Planctomycetia</taxon>
        <taxon>Gemmatales</taxon>
        <taxon>Gemmataceae</taxon>
        <taxon>Gemmata</taxon>
    </lineage>
</organism>
<evidence type="ECO:0000259" key="2">
    <source>
        <dbReference type="Pfam" id="PF03703"/>
    </source>
</evidence>
<feature type="transmembrane region" description="Helical" evidence="1">
    <location>
        <begin position="57"/>
        <end position="77"/>
    </location>
</feature>
<evidence type="ECO:0000313" key="3">
    <source>
        <dbReference type="EMBL" id="VTS03367.1"/>
    </source>
</evidence>
<keyword evidence="4" id="KW-1185">Reference proteome</keyword>
<keyword evidence="1" id="KW-0812">Transmembrane</keyword>
<feature type="domain" description="YdbS-like PH" evidence="2">
    <location>
        <begin position="80"/>
        <end position="153"/>
    </location>
</feature>
<dbReference type="AlphaFoldDB" id="A0A6P2DPX9"/>
<gene>
    <name evidence="3" type="ORF">SOIL9_72070</name>
</gene>
<protein>
    <submittedName>
        <fullName evidence="3">: bPH_2</fullName>
    </submittedName>
</protein>
<dbReference type="Proteomes" id="UP000464178">
    <property type="component" value="Chromosome"/>
</dbReference>
<evidence type="ECO:0000256" key="1">
    <source>
        <dbReference type="SAM" id="Phobius"/>
    </source>
</evidence>
<keyword evidence="1" id="KW-0472">Membrane</keyword>
<sequence>MAHQRISDPAQVDRFWFGYHPRALAPTIVAVAIVSIVTWTGRWYLDHLSELANRLGALALFAVAWGPWPVLVTVFLYRTVTYSYRLTDRALVIDFGFWHRPIPPILLADVTSVRNGTTLIGSALSVGWIEVQTIGGNIRLVGVYRPHEIAERIRTAVTTSRAKAGTDETSSPGK</sequence>
<dbReference type="Pfam" id="PF03703">
    <property type="entry name" value="bPH_2"/>
    <property type="match status" value="1"/>
</dbReference>
<accession>A0A6P2DPX9</accession>
<dbReference type="KEGG" id="gms:SOIL9_72070"/>
<dbReference type="EMBL" id="LR593886">
    <property type="protein sequence ID" value="VTS03367.1"/>
    <property type="molecule type" value="Genomic_DNA"/>
</dbReference>
<evidence type="ECO:0000313" key="4">
    <source>
        <dbReference type="Proteomes" id="UP000464178"/>
    </source>
</evidence>
<reference evidence="3 4" key="1">
    <citation type="submission" date="2019-05" db="EMBL/GenBank/DDBJ databases">
        <authorList>
            <consortium name="Science for Life Laboratories"/>
        </authorList>
    </citation>
    <scope>NUCLEOTIDE SEQUENCE [LARGE SCALE GENOMIC DNA]</scope>
    <source>
        <strain evidence="3">Soil9</strain>
    </source>
</reference>
<feature type="transmembrane region" description="Helical" evidence="1">
    <location>
        <begin position="23"/>
        <end position="45"/>
    </location>
</feature>
<dbReference type="InterPro" id="IPR005182">
    <property type="entry name" value="YdbS-like_PH"/>
</dbReference>
<name>A0A6P2DPX9_9BACT</name>
<proteinExistence type="predicted"/>
<dbReference type="RefSeq" id="WP_162673006.1">
    <property type="nucleotide sequence ID" value="NZ_LR593886.1"/>
</dbReference>